<name>A0A6C2C754_9LACO</name>
<keyword evidence="2" id="KW-1185">Reference proteome</keyword>
<dbReference type="RefSeq" id="WP_148622400.1">
    <property type="nucleotide sequence ID" value="NZ_SDGZ01000013.1"/>
</dbReference>
<comment type="caution">
    <text evidence="1">The sequence shown here is derived from an EMBL/GenBank/DDBJ whole genome shotgun (WGS) entry which is preliminary data.</text>
</comment>
<proteinExistence type="predicted"/>
<dbReference type="EMBL" id="SDGZ01000013">
    <property type="protein sequence ID" value="TYC49841.1"/>
    <property type="molecule type" value="Genomic_DNA"/>
</dbReference>
<dbReference type="OrthoDB" id="9853747at2"/>
<protein>
    <recommendedName>
        <fullName evidence="3">DUF1659 domain-containing protein</fullName>
    </recommendedName>
</protein>
<evidence type="ECO:0000313" key="1">
    <source>
        <dbReference type="EMBL" id="TYC49841.1"/>
    </source>
</evidence>
<evidence type="ECO:0000313" key="2">
    <source>
        <dbReference type="Proteomes" id="UP000371977"/>
    </source>
</evidence>
<accession>A0A6C2C754</accession>
<evidence type="ECO:0008006" key="3">
    <source>
        <dbReference type="Google" id="ProtNLM"/>
    </source>
</evidence>
<reference evidence="1 2" key="1">
    <citation type="submission" date="2019-01" db="EMBL/GenBank/DDBJ databases">
        <title>Weissella sp. nov., a novel lactic acid bacterium isolated from animal feces.</title>
        <authorList>
            <person name="Wang L.-T."/>
        </authorList>
    </citation>
    <scope>NUCLEOTIDE SEQUENCE [LARGE SCALE GENOMIC DNA]</scope>
    <source>
        <strain evidence="1 2">8H-2</strain>
    </source>
</reference>
<gene>
    <name evidence="1" type="ORF">ESZ50_04425</name>
</gene>
<sequence>MAYQHLFTLGFKVNDGTSTDWRYRTVTIESNNSMASRSELDEAKVVIKEQFDRQDKYDVSYIVMSISTITLG</sequence>
<dbReference type="Proteomes" id="UP000371977">
    <property type="component" value="Unassembled WGS sequence"/>
</dbReference>
<dbReference type="AlphaFoldDB" id="A0A6C2C754"/>
<organism evidence="1 2">
    <name type="scientific">Weissella muntiaci</name>
    <dbReference type="NCBI Taxonomy" id="2508881"/>
    <lineage>
        <taxon>Bacteria</taxon>
        <taxon>Bacillati</taxon>
        <taxon>Bacillota</taxon>
        <taxon>Bacilli</taxon>
        <taxon>Lactobacillales</taxon>
        <taxon>Lactobacillaceae</taxon>
        <taxon>Weissella</taxon>
    </lineage>
</organism>